<dbReference type="Gene3D" id="3.90.820.10">
    <property type="entry name" value="Structural Genomics, Unknown Function 30-nov-00 1gh9 Mol_id"/>
    <property type="match status" value="1"/>
</dbReference>
<protein>
    <submittedName>
        <fullName evidence="2">MbtH family protein</fullName>
    </submittedName>
</protein>
<evidence type="ECO:0000259" key="1">
    <source>
        <dbReference type="SMART" id="SM00923"/>
    </source>
</evidence>
<dbReference type="InterPro" id="IPR037407">
    <property type="entry name" value="MLP_fam"/>
</dbReference>
<evidence type="ECO:0000313" key="2">
    <source>
        <dbReference type="EMBL" id="MDB0520347.1"/>
    </source>
</evidence>
<dbReference type="Proteomes" id="UP001143674">
    <property type="component" value="Unassembled WGS sequence"/>
</dbReference>
<dbReference type="RefSeq" id="WP_039557738.1">
    <property type="nucleotide sequence ID" value="NZ_CDRX01000001.1"/>
</dbReference>
<proteinExistence type="predicted"/>
<dbReference type="InterPro" id="IPR038020">
    <property type="entry name" value="MbtH-like_sf"/>
</dbReference>
<reference evidence="2" key="1">
    <citation type="submission" date="2021-09" db="EMBL/GenBank/DDBJ databases">
        <title>Genomic analysis of Ralstonia spp.</title>
        <authorList>
            <person name="Aburjaile F."/>
            <person name="Ariute J.C."/>
            <person name="Pais A.K.L."/>
            <person name="Albuquerque G.M.R."/>
            <person name="Silva A.M.F."/>
            <person name="Brenig B."/>
            <person name="Azevedo V."/>
            <person name="Matiuzzi M."/>
            <person name="Ramos R."/>
            <person name="Goes-Neto A."/>
            <person name="Soares S."/>
            <person name="Iseppon A.M.B."/>
            <person name="Souza E."/>
            <person name="Gama M."/>
        </authorList>
    </citation>
    <scope>NUCLEOTIDE SEQUENCE</scope>
    <source>
        <strain evidence="2">B4</strain>
    </source>
</reference>
<dbReference type="Pfam" id="PF03621">
    <property type="entry name" value="MbtH"/>
    <property type="match status" value="1"/>
</dbReference>
<sequence length="68" mass="7826">MNLTRTTEEQSSFCVVVNAEGQYSLWNSDLPIPSGWRETGMTGNKRACIDYVDQVWTDMRPASLRQRQ</sequence>
<comment type="caution">
    <text evidence="2">The sequence shown here is derived from an EMBL/GenBank/DDBJ whole genome shotgun (WGS) entry which is preliminary data.</text>
</comment>
<dbReference type="KEGG" id="rsy:RSUY_38510"/>
<dbReference type="GO" id="GO:0019290">
    <property type="term" value="P:siderophore biosynthetic process"/>
    <property type="evidence" value="ECO:0007669"/>
    <property type="project" value="TreeGrafter"/>
</dbReference>
<organism evidence="2 3">
    <name type="scientific">Ralstonia solanacearum</name>
    <name type="common">Pseudomonas solanacearum</name>
    <dbReference type="NCBI Taxonomy" id="305"/>
    <lineage>
        <taxon>Bacteria</taxon>
        <taxon>Pseudomonadati</taxon>
        <taxon>Pseudomonadota</taxon>
        <taxon>Betaproteobacteria</taxon>
        <taxon>Burkholderiales</taxon>
        <taxon>Burkholderiaceae</taxon>
        <taxon>Ralstonia</taxon>
        <taxon>Ralstonia solanacearum species complex</taxon>
    </lineage>
</organism>
<evidence type="ECO:0000313" key="3">
    <source>
        <dbReference type="Proteomes" id="UP001143674"/>
    </source>
</evidence>
<dbReference type="InterPro" id="IPR005153">
    <property type="entry name" value="MbtH-like_dom"/>
</dbReference>
<dbReference type="SMART" id="SM00923">
    <property type="entry name" value="MbtH"/>
    <property type="match status" value="1"/>
</dbReference>
<dbReference type="PANTHER" id="PTHR38444">
    <property type="entry name" value="ENTEROBACTIN BIOSYNTHESIS PROTEIN YBDZ"/>
    <property type="match status" value="1"/>
</dbReference>
<dbReference type="SUPFAM" id="SSF160582">
    <property type="entry name" value="MbtH-like"/>
    <property type="match status" value="1"/>
</dbReference>
<accession>A0A072ZUX4</accession>
<feature type="domain" description="MbtH-like" evidence="1">
    <location>
        <begin position="4"/>
        <end position="54"/>
    </location>
</feature>
<gene>
    <name evidence="2" type="ORF">LBW55_01790</name>
</gene>
<dbReference type="PANTHER" id="PTHR38444:SF1">
    <property type="entry name" value="ENTEROBACTIN BIOSYNTHESIS PROTEIN YBDZ"/>
    <property type="match status" value="1"/>
</dbReference>
<name>A0A072ZUX4_RALSL</name>
<dbReference type="AlphaFoldDB" id="A0A072ZUX4"/>
<dbReference type="GO" id="GO:0005829">
    <property type="term" value="C:cytosol"/>
    <property type="evidence" value="ECO:0007669"/>
    <property type="project" value="TreeGrafter"/>
</dbReference>
<dbReference type="EMBL" id="JAIVEX010000001">
    <property type="protein sequence ID" value="MDB0520347.1"/>
    <property type="molecule type" value="Genomic_DNA"/>
</dbReference>